<gene>
    <name evidence="1" type="ORF">KC19_5G028900</name>
</gene>
<sequence>MTSRSYVQPGTLSCTKPSRSTYCLKCHEMTDASFEFSSYKKTSYKYMALDTSMYQAQLLRGMNSSRQQLRRGRTRG</sequence>
<dbReference type="AlphaFoldDB" id="A0A8T0HXB2"/>
<protein>
    <submittedName>
        <fullName evidence="1">Uncharacterized protein</fullName>
    </submittedName>
</protein>
<proteinExistence type="predicted"/>
<name>A0A8T0HXB2_CERPU</name>
<accession>A0A8T0HXB2</accession>
<dbReference type="Proteomes" id="UP000822688">
    <property type="component" value="Chromosome 5"/>
</dbReference>
<comment type="caution">
    <text evidence="1">The sequence shown here is derived from an EMBL/GenBank/DDBJ whole genome shotgun (WGS) entry which is preliminary data.</text>
</comment>
<reference evidence="1" key="1">
    <citation type="submission" date="2020-06" db="EMBL/GenBank/DDBJ databases">
        <title>WGS assembly of Ceratodon purpureus strain R40.</title>
        <authorList>
            <person name="Carey S.B."/>
            <person name="Jenkins J."/>
            <person name="Shu S."/>
            <person name="Lovell J.T."/>
            <person name="Sreedasyam A."/>
            <person name="Maumus F."/>
            <person name="Tiley G.P."/>
            <person name="Fernandez-Pozo N."/>
            <person name="Barry K."/>
            <person name="Chen C."/>
            <person name="Wang M."/>
            <person name="Lipzen A."/>
            <person name="Daum C."/>
            <person name="Saski C.A."/>
            <person name="Payton A.C."/>
            <person name="Mcbreen J.C."/>
            <person name="Conrad R.E."/>
            <person name="Kollar L.M."/>
            <person name="Olsson S."/>
            <person name="Huttunen S."/>
            <person name="Landis J.B."/>
            <person name="Wickett N.J."/>
            <person name="Johnson M.G."/>
            <person name="Rensing S.A."/>
            <person name="Grimwood J."/>
            <person name="Schmutz J."/>
            <person name="Mcdaniel S.F."/>
        </authorList>
    </citation>
    <scope>NUCLEOTIDE SEQUENCE</scope>
    <source>
        <strain evidence="1">R40</strain>
    </source>
</reference>
<dbReference type="EMBL" id="CM026425">
    <property type="protein sequence ID" value="KAG0575760.1"/>
    <property type="molecule type" value="Genomic_DNA"/>
</dbReference>
<organism evidence="1 2">
    <name type="scientific">Ceratodon purpureus</name>
    <name type="common">Fire moss</name>
    <name type="synonym">Dicranum purpureum</name>
    <dbReference type="NCBI Taxonomy" id="3225"/>
    <lineage>
        <taxon>Eukaryota</taxon>
        <taxon>Viridiplantae</taxon>
        <taxon>Streptophyta</taxon>
        <taxon>Embryophyta</taxon>
        <taxon>Bryophyta</taxon>
        <taxon>Bryophytina</taxon>
        <taxon>Bryopsida</taxon>
        <taxon>Dicranidae</taxon>
        <taxon>Pseudoditrichales</taxon>
        <taxon>Ditrichaceae</taxon>
        <taxon>Ceratodon</taxon>
    </lineage>
</organism>
<evidence type="ECO:0000313" key="1">
    <source>
        <dbReference type="EMBL" id="KAG0575760.1"/>
    </source>
</evidence>
<evidence type="ECO:0000313" key="2">
    <source>
        <dbReference type="Proteomes" id="UP000822688"/>
    </source>
</evidence>
<keyword evidence="2" id="KW-1185">Reference proteome</keyword>